<evidence type="ECO:0008006" key="4">
    <source>
        <dbReference type="Google" id="ProtNLM"/>
    </source>
</evidence>
<accession>A0A2M7AT94</accession>
<evidence type="ECO:0000313" key="3">
    <source>
        <dbReference type="Proteomes" id="UP000231407"/>
    </source>
</evidence>
<dbReference type="SUPFAM" id="SSF88723">
    <property type="entry name" value="PIN domain-like"/>
    <property type="match status" value="1"/>
</dbReference>
<dbReference type="AlphaFoldDB" id="A0A2M7AT94"/>
<dbReference type="Gene3D" id="3.40.50.1010">
    <property type="entry name" value="5'-nuclease"/>
    <property type="match status" value="1"/>
</dbReference>
<evidence type="ECO:0000313" key="2">
    <source>
        <dbReference type="EMBL" id="PIU73818.1"/>
    </source>
</evidence>
<dbReference type="Proteomes" id="UP000231407">
    <property type="component" value="Unassembled WGS sequence"/>
</dbReference>
<sequence>MTKSLILDSSVIVKWLNDQNESNLLPADLLLKNTVEKKIVCFAPELAKYEIGNALSVGKKLKPYQVKACLSVLYSLPITFVPETSHLSHVTADLVSSHHLTYYDASFLALTQDLDAVLVTDNIKHQKHPKIKVISLVDYQ</sequence>
<dbReference type="InterPro" id="IPR051619">
    <property type="entry name" value="TypeII_TA_RNase_PINc/VapC"/>
</dbReference>
<dbReference type="EMBL" id="PEWA01000005">
    <property type="protein sequence ID" value="PIU73818.1"/>
    <property type="molecule type" value="Genomic_DNA"/>
</dbReference>
<evidence type="ECO:0000256" key="1">
    <source>
        <dbReference type="ARBA" id="ARBA00022842"/>
    </source>
</evidence>
<protein>
    <recommendedName>
        <fullName evidence="4">PIN domain-containing protein</fullName>
    </recommendedName>
</protein>
<organism evidence="2 3">
    <name type="scientific">Candidatus Shapirobacteria bacterium CG06_land_8_20_14_3_00_40_12</name>
    <dbReference type="NCBI Taxonomy" id="1974881"/>
    <lineage>
        <taxon>Bacteria</taxon>
        <taxon>Candidatus Shapironibacteriota</taxon>
    </lineage>
</organism>
<dbReference type="InterPro" id="IPR044153">
    <property type="entry name" value="PIN_Pae0151-like"/>
</dbReference>
<keyword evidence="1" id="KW-0460">Magnesium</keyword>
<dbReference type="PANTHER" id="PTHR35901">
    <property type="entry name" value="RIBONUCLEASE VAPC3"/>
    <property type="match status" value="1"/>
</dbReference>
<proteinExistence type="predicted"/>
<gene>
    <name evidence="2" type="ORF">COS78_00390</name>
</gene>
<dbReference type="PANTHER" id="PTHR35901:SF1">
    <property type="entry name" value="EXONUCLEASE VAPC9"/>
    <property type="match status" value="1"/>
</dbReference>
<dbReference type="InterPro" id="IPR029060">
    <property type="entry name" value="PIN-like_dom_sf"/>
</dbReference>
<reference evidence="3" key="1">
    <citation type="submission" date="2017-09" db="EMBL/GenBank/DDBJ databases">
        <title>Depth-based differentiation of microbial function through sediment-hosted aquifers and enrichment of novel symbionts in the deep terrestrial subsurface.</title>
        <authorList>
            <person name="Probst A.J."/>
            <person name="Ladd B."/>
            <person name="Jarett J.K."/>
            <person name="Geller-Mcgrath D.E."/>
            <person name="Sieber C.M.K."/>
            <person name="Emerson J.B."/>
            <person name="Anantharaman K."/>
            <person name="Thomas B.C."/>
            <person name="Malmstrom R."/>
            <person name="Stieglmeier M."/>
            <person name="Klingl A."/>
            <person name="Woyke T."/>
            <person name="Ryan C.M."/>
            <person name="Banfield J.F."/>
        </authorList>
    </citation>
    <scope>NUCLEOTIDE SEQUENCE [LARGE SCALE GENOMIC DNA]</scope>
</reference>
<comment type="caution">
    <text evidence="2">The sequence shown here is derived from an EMBL/GenBank/DDBJ whole genome shotgun (WGS) entry which is preliminary data.</text>
</comment>
<dbReference type="CDD" id="cd09873">
    <property type="entry name" value="PIN_Pae0151-like"/>
    <property type="match status" value="1"/>
</dbReference>
<name>A0A2M7AT94_9BACT</name>